<accession>A0A7S0VSX6</accession>
<dbReference type="InterPro" id="IPR001509">
    <property type="entry name" value="Epimerase_deHydtase"/>
</dbReference>
<dbReference type="Gene3D" id="3.40.50.720">
    <property type="entry name" value="NAD(P)-binding Rossmann-like Domain"/>
    <property type="match status" value="1"/>
</dbReference>
<dbReference type="AlphaFoldDB" id="A0A7S0VSX6"/>
<dbReference type="PANTHER" id="PTHR12126:SF11">
    <property type="entry name" value="NADH DEHYDROGENASE [UBIQUINONE] 1 ALPHA SUBCOMPLEX SUBUNIT 9, MITOCHONDRIAL"/>
    <property type="match status" value="1"/>
</dbReference>
<dbReference type="GO" id="GO:0044877">
    <property type="term" value="F:protein-containing complex binding"/>
    <property type="evidence" value="ECO:0007669"/>
    <property type="project" value="TreeGrafter"/>
</dbReference>
<dbReference type="Pfam" id="PF01370">
    <property type="entry name" value="Epimerase"/>
    <property type="match status" value="1"/>
</dbReference>
<organism evidence="2">
    <name type="scientific">Hemiselmis tepida</name>
    <dbReference type="NCBI Taxonomy" id="464990"/>
    <lineage>
        <taxon>Eukaryota</taxon>
        <taxon>Cryptophyceae</taxon>
        <taxon>Cryptomonadales</taxon>
        <taxon>Hemiselmidaceae</taxon>
        <taxon>Hemiselmis</taxon>
    </lineage>
</organism>
<gene>
    <name evidence="2" type="ORF">HTEP1355_LOCUS8649</name>
</gene>
<sequence>MRRLAATHGRRAMSTVIPGGRSSVSGVTATVLGSTGMLGRYVVNKLGRVGSQVVVPYRGNEEDSRHLKLMGDLGMIVPMPFHARDFDSIVKTVERSDIVINCIGKQELTMNFNFFGANVETAHNIARACAEAGVPRLIHVSALAADEGSPSEWVRRKAEGEQAVLSHFPGATIVRPSVMFGEEDKFLNLIAKWYQIMGVCPMYGAANNKIRPVYVDDVAEAIRAVVFDPVKDGGVYDLEGPEEYTLRQIVEWVRVQTQREGLASIRTIAPDLTMFLPEGMESYSPHRGGMDVSDFFYRMWPAALPGAPANLGVRGDANMLFNTEWVASGANPGFESFFMKPTSMKGVAPEYLRHYIKGGQFATQESHDGRGTLT</sequence>
<reference evidence="2" key="1">
    <citation type="submission" date="2021-01" db="EMBL/GenBank/DDBJ databases">
        <authorList>
            <person name="Corre E."/>
            <person name="Pelletier E."/>
            <person name="Niang G."/>
            <person name="Scheremetjew M."/>
            <person name="Finn R."/>
            <person name="Kale V."/>
            <person name="Holt S."/>
            <person name="Cochrane G."/>
            <person name="Meng A."/>
            <person name="Brown T."/>
            <person name="Cohen L."/>
        </authorList>
    </citation>
    <scope>NUCLEOTIDE SEQUENCE</scope>
    <source>
        <strain evidence="2">CCMP443</strain>
    </source>
</reference>
<dbReference type="EMBL" id="HBFN01014988">
    <property type="protein sequence ID" value="CAD8795010.1"/>
    <property type="molecule type" value="Transcribed_RNA"/>
</dbReference>
<name>A0A7S0VSX6_9CRYP</name>
<dbReference type="InterPro" id="IPR051207">
    <property type="entry name" value="ComplexI_NDUFA9_subunit"/>
</dbReference>
<dbReference type="SUPFAM" id="SSF51735">
    <property type="entry name" value="NAD(P)-binding Rossmann-fold domains"/>
    <property type="match status" value="1"/>
</dbReference>
<dbReference type="PANTHER" id="PTHR12126">
    <property type="entry name" value="NADH-UBIQUINONE OXIDOREDUCTASE 39 KDA SUBUNIT-RELATED"/>
    <property type="match status" value="1"/>
</dbReference>
<evidence type="ECO:0000259" key="1">
    <source>
        <dbReference type="Pfam" id="PF01370"/>
    </source>
</evidence>
<dbReference type="CDD" id="cd05271">
    <property type="entry name" value="NDUFA9_like_SDR_a"/>
    <property type="match status" value="1"/>
</dbReference>
<dbReference type="InterPro" id="IPR036291">
    <property type="entry name" value="NAD(P)-bd_dom_sf"/>
</dbReference>
<protein>
    <recommendedName>
        <fullName evidence="1">NAD-dependent epimerase/dehydratase domain-containing protein</fullName>
    </recommendedName>
</protein>
<dbReference type="GO" id="GO:0005739">
    <property type="term" value="C:mitochondrion"/>
    <property type="evidence" value="ECO:0007669"/>
    <property type="project" value="TreeGrafter"/>
</dbReference>
<proteinExistence type="predicted"/>
<evidence type="ECO:0000313" key="2">
    <source>
        <dbReference type="EMBL" id="CAD8795010.1"/>
    </source>
</evidence>
<feature type="domain" description="NAD-dependent epimerase/dehydratase" evidence="1">
    <location>
        <begin position="30"/>
        <end position="229"/>
    </location>
</feature>